<evidence type="ECO:0000256" key="1">
    <source>
        <dbReference type="ARBA" id="ARBA00007521"/>
    </source>
</evidence>
<dbReference type="InterPro" id="IPR011067">
    <property type="entry name" value="Plasmid_toxin/cell-grow_inhib"/>
</dbReference>
<gene>
    <name evidence="3" type="ORF">CDQ84_18020</name>
</gene>
<comment type="similarity">
    <text evidence="1">Belongs to the PemK/MazF family.</text>
</comment>
<dbReference type="AlphaFoldDB" id="A0A2K2F6W1"/>
<evidence type="ECO:0000256" key="2">
    <source>
        <dbReference type="ARBA" id="ARBA00022649"/>
    </source>
</evidence>
<dbReference type="InterPro" id="IPR003477">
    <property type="entry name" value="PemK-like"/>
</dbReference>
<name>A0A2K2F6W1_9CLOT</name>
<dbReference type="Gene3D" id="2.30.30.110">
    <property type="match status" value="1"/>
</dbReference>
<proteinExistence type="inferred from homology"/>
<dbReference type="EMBL" id="NIOJ01000083">
    <property type="protein sequence ID" value="PNT94930.1"/>
    <property type="molecule type" value="Genomic_DNA"/>
</dbReference>
<keyword evidence="4" id="KW-1185">Reference proteome</keyword>
<evidence type="ECO:0000313" key="3">
    <source>
        <dbReference type="EMBL" id="PNT94930.1"/>
    </source>
</evidence>
<sequence>MLPCPALPKIPQKSTHYEKGCVHWFDLTGNSDPSIASQKARPFIIISRYNPKSSRVIICPVSDMIHYLEKDTYGNIIQPPKLKYPYHAPLYKKDYPFLDKDSVVLLDQVYTVSKDELFEDWYMGQVVNTREIDEAIFYNYDLFASINEVIQDLLNSIENMHIEKYSRK</sequence>
<comment type="caution">
    <text evidence="3">The sequence shown here is derived from an EMBL/GenBank/DDBJ whole genome shotgun (WGS) entry which is preliminary data.</text>
</comment>
<organism evidence="3 4">
    <name type="scientific">Clostridium thermosuccinogenes</name>
    <dbReference type="NCBI Taxonomy" id="84032"/>
    <lineage>
        <taxon>Bacteria</taxon>
        <taxon>Bacillati</taxon>
        <taxon>Bacillota</taxon>
        <taxon>Clostridia</taxon>
        <taxon>Eubacteriales</taxon>
        <taxon>Clostridiaceae</taxon>
        <taxon>Clostridium</taxon>
    </lineage>
</organism>
<reference evidence="3 4" key="1">
    <citation type="submission" date="2017-06" db="EMBL/GenBank/DDBJ databases">
        <title>Investigating the central metabolism of Clostridium thermosuccinogenes.</title>
        <authorList>
            <person name="Koendjbiharie J.G."/>
            <person name="van Kranenburg R."/>
        </authorList>
    </citation>
    <scope>NUCLEOTIDE SEQUENCE [LARGE SCALE GENOMIC DNA]</scope>
    <source>
        <strain evidence="3 4">DSM 5806</strain>
    </source>
</reference>
<evidence type="ECO:0000313" key="4">
    <source>
        <dbReference type="Proteomes" id="UP000236151"/>
    </source>
</evidence>
<evidence type="ECO:0008006" key="5">
    <source>
        <dbReference type="Google" id="ProtNLM"/>
    </source>
</evidence>
<dbReference type="SUPFAM" id="SSF50118">
    <property type="entry name" value="Cell growth inhibitor/plasmid maintenance toxic component"/>
    <property type="match status" value="1"/>
</dbReference>
<protein>
    <recommendedName>
        <fullName evidence="5">PemK family transcriptional regulator</fullName>
    </recommendedName>
</protein>
<accession>A0A2K2F6W1</accession>
<keyword evidence="2" id="KW-1277">Toxin-antitoxin system</keyword>
<dbReference type="GO" id="GO:0003677">
    <property type="term" value="F:DNA binding"/>
    <property type="evidence" value="ECO:0007669"/>
    <property type="project" value="InterPro"/>
</dbReference>
<dbReference type="Pfam" id="PF02452">
    <property type="entry name" value="PemK_toxin"/>
    <property type="match status" value="1"/>
</dbReference>
<dbReference type="KEGG" id="cthd:CDO33_02600"/>
<dbReference type="Proteomes" id="UP000236151">
    <property type="component" value="Unassembled WGS sequence"/>
</dbReference>